<evidence type="ECO:0000313" key="10">
    <source>
        <dbReference type="EMBL" id="CDG71557.1"/>
    </source>
</evidence>
<dbReference type="GO" id="GO:0046452">
    <property type="term" value="P:dihydrofolate metabolic process"/>
    <property type="evidence" value="ECO:0007669"/>
    <property type="project" value="TreeGrafter"/>
</dbReference>
<dbReference type="EC" id="1.5.1.3" evidence="3"/>
<dbReference type="PROSITE" id="PS51330">
    <property type="entry name" value="DHFR_2"/>
    <property type="match status" value="1"/>
</dbReference>
<comment type="similarity">
    <text evidence="2 8">Belongs to the dihydrofolate reductase family.</text>
</comment>
<keyword evidence="5" id="KW-0521">NADP</keyword>
<dbReference type="PANTHER" id="PTHR48069">
    <property type="entry name" value="DIHYDROFOLATE REDUCTASE"/>
    <property type="match status" value="1"/>
</dbReference>
<dbReference type="UniPathway" id="UPA00077">
    <property type="reaction ID" value="UER00158"/>
</dbReference>
<evidence type="ECO:0000256" key="4">
    <source>
        <dbReference type="ARBA" id="ARBA00022563"/>
    </source>
</evidence>
<dbReference type="PRINTS" id="PR00070">
    <property type="entry name" value="DHFR"/>
</dbReference>
<dbReference type="InterPro" id="IPR001796">
    <property type="entry name" value="DHFR_dom"/>
</dbReference>
<sequence length="196" mass="22837">FSFIELVMVQLRKVHCIAAIDSEWGIGLKGKLPWNLPREYKFFQNITTKVISEGKQNAVIMGKNTWFSIPQQHRPLKNRLNVILSSSFIKEDYPKNVLLESSLEAAILRLSDEFYANTVENIFVIGGSRVYKEAMEKFCDKIYLTKIEQDYSCDVFYPIFDTNKFKEIDDEEVDKNKQIENGVSYTFHVYSSNYTV</sequence>
<protein>
    <recommendedName>
        <fullName evidence="3">dihydrofolate reductase</fullName>
        <ecNumber evidence="3">1.5.1.3</ecNumber>
    </recommendedName>
</protein>
<dbReference type="Pfam" id="PF00186">
    <property type="entry name" value="DHFR_1"/>
    <property type="match status" value="1"/>
</dbReference>
<dbReference type="FunFam" id="3.40.430.10:FF:000002">
    <property type="entry name" value="Dihydrofolate reductase"/>
    <property type="match status" value="1"/>
</dbReference>
<evidence type="ECO:0000259" key="9">
    <source>
        <dbReference type="PROSITE" id="PS51330"/>
    </source>
</evidence>
<dbReference type="GO" id="GO:0005739">
    <property type="term" value="C:mitochondrion"/>
    <property type="evidence" value="ECO:0007669"/>
    <property type="project" value="TreeGrafter"/>
</dbReference>
<dbReference type="GO" id="GO:0006730">
    <property type="term" value="P:one-carbon metabolic process"/>
    <property type="evidence" value="ECO:0007669"/>
    <property type="project" value="UniProtKB-KW"/>
</dbReference>
<dbReference type="OrthoDB" id="4664297at2759"/>
<evidence type="ECO:0000256" key="3">
    <source>
        <dbReference type="ARBA" id="ARBA00012856"/>
    </source>
</evidence>
<evidence type="ECO:0000256" key="7">
    <source>
        <dbReference type="ARBA" id="ARBA00048873"/>
    </source>
</evidence>
<dbReference type="PANTHER" id="PTHR48069:SF3">
    <property type="entry name" value="DIHYDROFOLATE REDUCTASE"/>
    <property type="match status" value="1"/>
</dbReference>
<accession>T2MI23</accession>
<reference evidence="10" key="1">
    <citation type="journal article" date="2013" name="Genome Biol. Evol.">
        <title>Punctuated emergences of genetic and phenotypic innovations in eumetazoan, bilaterian, euteleostome, and hominidae ancestors.</title>
        <authorList>
            <person name="Wenger Y."/>
            <person name="Galliot B."/>
        </authorList>
    </citation>
    <scope>NUCLEOTIDE SEQUENCE</scope>
    <source>
        <tissue evidence="10">Whole animals</tissue>
    </source>
</reference>
<dbReference type="GO" id="GO:0004146">
    <property type="term" value="F:dihydrofolate reductase activity"/>
    <property type="evidence" value="ECO:0007669"/>
    <property type="project" value="UniProtKB-EC"/>
</dbReference>
<dbReference type="EMBL" id="HAAD01005325">
    <property type="protein sequence ID" value="CDG71557.1"/>
    <property type="molecule type" value="mRNA"/>
</dbReference>
<evidence type="ECO:0000256" key="2">
    <source>
        <dbReference type="ARBA" id="ARBA00009539"/>
    </source>
</evidence>
<name>T2MI23_HYDVU</name>
<dbReference type="AlphaFoldDB" id="T2MI23"/>
<dbReference type="PROSITE" id="PS00075">
    <property type="entry name" value="DHFR_1"/>
    <property type="match status" value="1"/>
</dbReference>
<proteinExistence type="evidence at transcript level"/>
<keyword evidence="6" id="KW-0560">Oxidoreductase</keyword>
<evidence type="ECO:0000256" key="1">
    <source>
        <dbReference type="ARBA" id="ARBA00004903"/>
    </source>
</evidence>
<evidence type="ECO:0000256" key="6">
    <source>
        <dbReference type="ARBA" id="ARBA00023002"/>
    </source>
</evidence>
<comment type="catalytic activity">
    <reaction evidence="7">
        <text>(6S)-5,6,7,8-tetrahydrofolate + NADP(+) = 7,8-dihydrofolate + NADPH + H(+)</text>
        <dbReference type="Rhea" id="RHEA:15009"/>
        <dbReference type="ChEBI" id="CHEBI:15378"/>
        <dbReference type="ChEBI" id="CHEBI:57451"/>
        <dbReference type="ChEBI" id="CHEBI:57453"/>
        <dbReference type="ChEBI" id="CHEBI:57783"/>
        <dbReference type="ChEBI" id="CHEBI:58349"/>
        <dbReference type="EC" id="1.5.1.3"/>
    </reaction>
</comment>
<evidence type="ECO:0000256" key="8">
    <source>
        <dbReference type="RuleBase" id="RU004474"/>
    </source>
</evidence>
<dbReference type="GO" id="GO:0046655">
    <property type="term" value="P:folic acid metabolic process"/>
    <property type="evidence" value="ECO:0007669"/>
    <property type="project" value="TreeGrafter"/>
</dbReference>
<dbReference type="SUPFAM" id="SSF53597">
    <property type="entry name" value="Dihydrofolate reductase-like"/>
    <property type="match status" value="1"/>
</dbReference>
<comment type="pathway">
    <text evidence="1">Cofactor biosynthesis; tetrahydrofolate biosynthesis; 5,6,7,8-tetrahydrofolate from 7,8-dihydrofolate: step 1/1.</text>
</comment>
<feature type="domain" description="DHFR" evidence="9">
    <location>
        <begin position="13"/>
        <end position="192"/>
    </location>
</feature>
<dbReference type="CDD" id="cd00209">
    <property type="entry name" value="DHFR"/>
    <property type="match status" value="1"/>
</dbReference>
<dbReference type="InterPro" id="IPR024072">
    <property type="entry name" value="DHFR-like_dom_sf"/>
</dbReference>
<dbReference type="InterPro" id="IPR012259">
    <property type="entry name" value="DHFR"/>
</dbReference>
<gene>
    <name evidence="10" type="primary">DHFR</name>
</gene>
<evidence type="ECO:0000256" key="5">
    <source>
        <dbReference type="ARBA" id="ARBA00022857"/>
    </source>
</evidence>
<keyword evidence="4" id="KW-0554">One-carbon metabolism</keyword>
<dbReference type="GO" id="GO:0046654">
    <property type="term" value="P:tetrahydrofolate biosynthetic process"/>
    <property type="evidence" value="ECO:0007669"/>
    <property type="project" value="UniProtKB-UniPathway"/>
</dbReference>
<dbReference type="GO" id="GO:0050661">
    <property type="term" value="F:NADP binding"/>
    <property type="evidence" value="ECO:0007669"/>
    <property type="project" value="InterPro"/>
</dbReference>
<organism evidence="10">
    <name type="scientific">Hydra vulgaris</name>
    <name type="common">Hydra</name>
    <name type="synonym">Hydra attenuata</name>
    <dbReference type="NCBI Taxonomy" id="6087"/>
    <lineage>
        <taxon>Eukaryota</taxon>
        <taxon>Metazoa</taxon>
        <taxon>Cnidaria</taxon>
        <taxon>Hydrozoa</taxon>
        <taxon>Hydroidolina</taxon>
        <taxon>Anthoathecata</taxon>
        <taxon>Aplanulata</taxon>
        <taxon>Hydridae</taxon>
        <taxon>Hydra</taxon>
    </lineage>
</organism>
<feature type="non-terminal residue" evidence="10">
    <location>
        <position position="1"/>
    </location>
</feature>
<dbReference type="InterPro" id="IPR017925">
    <property type="entry name" value="DHFR_CS"/>
</dbReference>
<dbReference type="Gene3D" id="3.40.430.10">
    <property type="entry name" value="Dihydrofolate Reductase, subunit A"/>
    <property type="match status" value="1"/>
</dbReference>